<protein>
    <submittedName>
        <fullName evidence="2">RBM43 protein</fullName>
    </submittedName>
</protein>
<dbReference type="AlphaFoldDB" id="A0A851XHB6"/>
<dbReference type="PANTHER" id="PTHR15225">
    <property type="entry name" value="INTERFERON-INDUCED PROTEIN 35/NMI N-MYC/STAT INTERACTING PROTEIN"/>
    <property type="match status" value="1"/>
</dbReference>
<accession>A0A851XHB6</accession>
<organism evidence="2 3">
    <name type="scientific">Eolophus roseicapilla</name>
    <name type="common">Galah cockatoo</name>
    <name type="synonym">Cacatua roseicapilla</name>
    <dbReference type="NCBI Taxonomy" id="176039"/>
    <lineage>
        <taxon>Eukaryota</taxon>
        <taxon>Metazoa</taxon>
        <taxon>Chordata</taxon>
        <taxon>Craniata</taxon>
        <taxon>Vertebrata</taxon>
        <taxon>Euteleostomi</taxon>
        <taxon>Archelosauria</taxon>
        <taxon>Archosauria</taxon>
        <taxon>Dinosauria</taxon>
        <taxon>Saurischia</taxon>
        <taxon>Theropoda</taxon>
        <taxon>Coelurosauria</taxon>
        <taxon>Aves</taxon>
        <taxon>Neognathae</taxon>
        <taxon>Neoaves</taxon>
        <taxon>Telluraves</taxon>
        <taxon>Australaves</taxon>
        <taxon>Psittaciformes</taxon>
        <taxon>Cacatuidae</taxon>
        <taxon>Eolophus</taxon>
    </lineage>
</organism>
<name>A0A851XHB6_EOLRO</name>
<dbReference type="PANTHER" id="PTHR15225:SF8">
    <property type="entry name" value="RNA-BINDING PROTEIN 43"/>
    <property type="match status" value="1"/>
</dbReference>
<sequence length="235" mass="27143">VFSSVTCVLNMSVFKEQFVLQDLIQEIKKNTDLSFGPLQSSGHISVEGSFPDIKLLRDFLLLKAKSLSEKDKREKGTSHQRPRRRQQQHGLTTEMSNLVHDGEKQVVILDTDMYHYMKSFFPRTFIVNDGTVISGITDGDVTTLYIENAGSRSDAGQALRVKEKIENWSIKLNKTLRKERINFKEHTRDEKQRYRRACESMKPHYPRVLIISYDTHIDVIGNSSEVFEFTKKVSN</sequence>
<evidence type="ECO:0000313" key="3">
    <source>
        <dbReference type="Proteomes" id="UP000637704"/>
    </source>
</evidence>
<reference evidence="2" key="1">
    <citation type="submission" date="2019-09" db="EMBL/GenBank/DDBJ databases">
        <title>Bird 10,000 Genomes (B10K) Project - Family phase.</title>
        <authorList>
            <person name="Zhang G."/>
        </authorList>
    </citation>
    <scope>NUCLEOTIDE SEQUENCE</scope>
    <source>
        <strain evidence="2">B10K-DU-025-06</strain>
        <tissue evidence="2">Mixed tissue sample</tissue>
    </source>
</reference>
<evidence type="ECO:0000313" key="2">
    <source>
        <dbReference type="EMBL" id="NXD66036.1"/>
    </source>
</evidence>
<comment type="caution">
    <text evidence="2">The sequence shown here is derived from an EMBL/GenBank/DDBJ whole genome shotgun (WGS) entry which is preliminary data.</text>
</comment>
<feature type="compositionally biased region" description="Basic residues" evidence="1">
    <location>
        <begin position="78"/>
        <end position="87"/>
    </location>
</feature>
<feature type="non-terminal residue" evidence="2">
    <location>
        <position position="1"/>
    </location>
</feature>
<evidence type="ECO:0000256" key="1">
    <source>
        <dbReference type="SAM" id="MobiDB-lite"/>
    </source>
</evidence>
<dbReference type="Proteomes" id="UP000637704">
    <property type="component" value="Unassembled WGS sequence"/>
</dbReference>
<keyword evidence="3" id="KW-1185">Reference proteome</keyword>
<feature type="region of interest" description="Disordered" evidence="1">
    <location>
        <begin position="70"/>
        <end position="95"/>
    </location>
</feature>
<proteinExistence type="predicted"/>
<dbReference type="EMBL" id="WBNI01000237">
    <property type="protein sequence ID" value="NXD66036.1"/>
    <property type="molecule type" value="Genomic_DNA"/>
</dbReference>
<feature type="non-terminal residue" evidence="2">
    <location>
        <position position="235"/>
    </location>
</feature>
<gene>
    <name evidence="2" type="primary">Rbm43_0</name>
    <name evidence="2" type="ORF">EOLROS_R03830</name>
</gene>